<reference evidence="2" key="3">
    <citation type="submission" date="2025-08" db="UniProtKB">
        <authorList>
            <consortium name="Ensembl"/>
        </authorList>
    </citation>
    <scope>IDENTIFICATION</scope>
</reference>
<dbReference type="Ensembl" id="ENSCINT00000018513.3">
    <property type="protein sequence ID" value="ENSCINP00000018513.3"/>
    <property type="gene ID" value="ENSCING00000009121.3"/>
</dbReference>
<organism evidence="2 3">
    <name type="scientific">Ciona intestinalis</name>
    <name type="common">Transparent sea squirt</name>
    <name type="synonym">Ascidia intestinalis</name>
    <dbReference type="NCBI Taxonomy" id="7719"/>
    <lineage>
        <taxon>Eukaryota</taxon>
        <taxon>Metazoa</taxon>
        <taxon>Chordata</taxon>
        <taxon>Tunicata</taxon>
        <taxon>Ascidiacea</taxon>
        <taxon>Phlebobranchia</taxon>
        <taxon>Cionidae</taxon>
        <taxon>Ciona</taxon>
    </lineage>
</organism>
<dbReference type="Proteomes" id="UP000008144">
    <property type="component" value="Chromosome 2"/>
</dbReference>
<keyword evidence="3" id="KW-1185">Reference proteome</keyword>
<reference evidence="3" key="1">
    <citation type="journal article" date="2002" name="Science">
        <title>The draft genome of Ciona intestinalis: insights into chordate and vertebrate origins.</title>
        <authorList>
            <person name="Dehal P."/>
            <person name="Satou Y."/>
            <person name="Campbell R.K."/>
            <person name="Chapman J."/>
            <person name="Degnan B."/>
            <person name="De Tomaso A."/>
            <person name="Davidson B."/>
            <person name="Di Gregorio A."/>
            <person name="Gelpke M."/>
            <person name="Goodstein D.M."/>
            <person name="Harafuji N."/>
            <person name="Hastings K.E."/>
            <person name="Ho I."/>
            <person name="Hotta K."/>
            <person name="Huang W."/>
            <person name="Kawashima T."/>
            <person name="Lemaire P."/>
            <person name="Martinez D."/>
            <person name="Meinertzhagen I.A."/>
            <person name="Necula S."/>
            <person name="Nonaka M."/>
            <person name="Putnam N."/>
            <person name="Rash S."/>
            <person name="Saiga H."/>
            <person name="Satake M."/>
            <person name="Terry A."/>
            <person name="Yamada L."/>
            <person name="Wang H.G."/>
            <person name="Awazu S."/>
            <person name="Azumi K."/>
            <person name="Boore J."/>
            <person name="Branno M."/>
            <person name="Chin-Bow S."/>
            <person name="DeSantis R."/>
            <person name="Doyle S."/>
            <person name="Francino P."/>
            <person name="Keys D.N."/>
            <person name="Haga S."/>
            <person name="Hayashi H."/>
            <person name="Hino K."/>
            <person name="Imai K.S."/>
            <person name="Inaba K."/>
            <person name="Kano S."/>
            <person name="Kobayashi K."/>
            <person name="Kobayashi M."/>
            <person name="Lee B.I."/>
            <person name="Makabe K.W."/>
            <person name="Manohar C."/>
            <person name="Matassi G."/>
            <person name="Medina M."/>
            <person name="Mochizuki Y."/>
            <person name="Mount S."/>
            <person name="Morishita T."/>
            <person name="Miura S."/>
            <person name="Nakayama A."/>
            <person name="Nishizaka S."/>
            <person name="Nomoto H."/>
            <person name="Ohta F."/>
            <person name="Oishi K."/>
            <person name="Rigoutsos I."/>
            <person name="Sano M."/>
            <person name="Sasaki A."/>
            <person name="Sasakura Y."/>
            <person name="Shoguchi E."/>
            <person name="Shin-i T."/>
            <person name="Spagnuolo A."/>
            <person name="Stainier D."/>
            <person name="Suzuki M.M."/>
            <person name="Tassy O."/>
            <person name="Takatori N."/>
            <person name="Tokuoka M."/>
            <person name="Yagi K."/>
            <person name="Yoshizaki F."/>
            <person name="Wada S."/>
            <person name="Zhang C."/>
            <person name="Hyatt P.D."/>
            <person name="Larimer F."/>
            <person name="Detter C."/>
            <person name="Doggett N."/>
            <person name="Glavina T."/>
            <person name="Hawkins T."/>
            <person name="Richardson P."/>
            <person name="Lucas S."/>
            <person name="Kohara Y."/>
            <person name="Levine M."/>
            <person name="Satoh N."/>
            <person name="Rokhsar D.S."/>
        </authorList>
    </citation>
    <scope>NUCLEOTIDE SEQUENCE [LARGE SCALE GENOMIC DNA]</scope>
</reference>
<dbReference type="HOGENOM" id="CLU_1049539_0_0_1"/>
<accession>A0A1W2W293</accession>
<sequence length="265" mass="30653">MTLRLTISLHVVLFVLQGVTGQCPNGRKKRSFVDADQLNALNITDRLESPDYVEQSNSVNISCSLLSVNMSFSHAYLAGFDVASIKELVLLDKDYEPINDSSCRAVSEDSFYKFSMIKTFAKCANNIRLHNSILSINYTVLVVPDAQQGVVSRKPTNFIQLSCAYRRDLNTTLGKRTKVIIPIDGSCIDVARRWHQVFIDIQGRRVRQKRHPEPDFVVWLWFNLKRVQRWRPCLRKIIRYEHYIDHILGFVTIRNHEDTHFPCLL</sequence>
<dbReference type="RefSeq" id="XP_002122231.1">
    <property type="nucleotide sequence ID" value="XM_002122195.5"/>
</dbReference>
<reference evidence="2" key="2">
    <citation type="journal article" date="2008" name="Genome Biol.">
        <title>Improved genome assembly and evidence-based global gene model set for the chordate Ciona intestinalis: new insight into intron and operon populations.</title>
        <authorList>
            <person name="Satou Y."/>
            <person name="Mineta K."/>
            <person name="Ogasawara M."/>
            <person name="Sasakura Y."/>
            <person name="Shoguchi E."/>
            <person name="Ueno K."/>
            <person name="Yamada L."/>
            <person name="Matsumoto J."/>
            <person name="Wasserscheid J."/>
            <person name="Dewar K."/>
            <person name="Wiley G.B."/>
            <person name="Macmil S.L."/>
            <person name="Roe B.A."/>
            <person name="Zeller R.W."/>
            <person name="Hastings K.E."/>
            <person name="Lemaire P."/>
            <person name="Lindquist E."/>
            <person name="Endo T."/>
            <person name="Hotta K."/>
            <person name="Inaba K."/>
        </authorList>
    </citation>
    <scope>NUCLEOTIDE SEQUENCE [LARGE SCALE GENOMIC DNA]</scope>
    <source>
        <strain evidence="2">wild type</strain>
    </source>
</reference>
<feature type="chain" id="PRO_5014089990" evidence="1">
    <location>
        <begin position="22"/>
        <end position="265"/>
    </location>
</feature>
<dbReference type="AlphaFoldDB" id="F6S3R6"/>
<reference evidence="2" key="4">
    <citation type="submission" date="2025-09" db="UniProtKB">
        <authorList>
            <consortium name="Ensembl"/>
        </authorList>
    </citation>
    <scope>IDENTIFICATION</scope>
</reference>
<evidence type="ECO:0000256" key="1">
    <source>
        <dbReference type="SAM" id="SignalP"/>
    </source>
</evidence>
<name>F6S3R6_CIOIN</name>
<evidence type="ECO:0000313" key="2">
    <source>
        <dbReference type="Ensembl" id="ENSCINP00000018513.3"/>
    </source>
</evidence>
<evidence type="ECO:0000313" key="3">
    <source>
        <dbReference type="Proteomes" id="UP000008144"/>
    </source>
</evidence>
<proteinExistence type="predicted"/>
<dbReference type="GeneTree" id="ENSGT00660000096863"/>
<keyword evidence="1" id="KW-0732">Signal</keyword>
<protein>
    <submittedName>
        <fullName evidence="2">Uncharacterized LOC100186813</fullName>
    </submittedName>
</protein>
<feature type="signal peptide" evidence="1">
    <location>
        <begin position="1"/>
        <end position="21"/>
    </location>
</feature>
<gene>
    <name evidence="2" type="primary">LOC100186813</name>
</gene>
<dbReference type="KEGG" id="cin:100186813"/>
<dbReference type="EMBL" id="EAAA01001532">
    <property type="status" value="NOT_ANNOTATED_CDS"/>
    <property type="molecule type" value="Genomic_DNA"/>
</dbReference>
<dbReference type="GeneID" id="100186813"/>
<accession>F6S3R6</accession>
<dbReference type="InParanoid" id="F6S3R6"/>